<dbReference type="InterPro" id="IPR003663">
    <property type="entry name" value="Sugar/inositol_transpt"/>
</dbReference>
<protein>
    <submittedName>
        <fullName evidence="10">MFS transporter, sugar porter (SP) family</fullName>
    </submittedName>
</protein>
<feature type="transmembrane region" description="Helical" evidence="8">
    <location>
        <begin position="74"/>
        <end position="92"/>
    </location>
</feature>
<feature type="transmembrane region" description="Helical" evidence="8">
    <location>
        <begin position="161"/>
        <end position="183"/>
    </location>
</feature>
<dbReference type="NCBIfam" id="TIGR00879">
    <property type="entry name" value="SP"/>
    <property type="match status" value="1"/>
</dbReference>
<evidence type="ECO:0000256" key="8">
    <source>
        <dbReference type="SAM" id="Phobius"/>
    </source>
</evidence>
<dbReference type="AlphaFoldDB" id="A0A1M6H1Q5"/>
<dbReference type="InterPro" id="IPR020846">
    <property type="entry name" value="MFS_dom"/>
</dbReference>
<evidence type="ECO:0000256" key="1">
    <source>
        <dbReference type="ARBA" id="ARBA00004141"/>
    </source>
</evidence>
<evidence type="ECO:0000256" key="6">
    <source>
        <dbReference type="ARBA" id="ARBA00023136"/>
    </source>
</evidence>
<dbReference type="PRINTS" id="PR00171">
    <property type="entry name" value="SUGRTRNSPORT"/>
</dbReference>
<dbReference type="PROSITE" id="PS00217">
    <property type="entry name" value="SUGAR_TRANSPORT_2"/>
    <property type="match status" value="1"/>
</dbReference>
<feature type="transmembrane region" description="Helical" evidence="8">
    <location>
        <begin position="334"/>
        <end position="358"/>
    </location>
</feature>
<dbReference type="GO" id="GO:0022857">
    <property type="term" value="F:transmembrane transporter activity"/>
    <property type="evidence" value="ECO:0007669"/>
    <property type="project" value="InterPro"/>
</dbReference>
<dbReference type="PANTHER" id="PTHR48020">
    <property type="entry name" value="PROTON MYO-INOSITOL COTRANSPORTER"/>
    <property type="match status" value="1"/>
</dbReference>
<dbReference type="EMBL" id="FQYX01000012">
    <property type="protein sequence ID" value="SHJ16064.1"/>
    <property type="molecule type" value="Genomic_DNA"/>
</dbReference>
<keyword evidence="5 8" id="KW-1133">Transmembrane helix</keyword>
<evidence type="ECO:0000256" key="5">
    <source>
        <dbReference type="ARBA" id="ARBA00022989"/>
    </source>
</evidence>
<feature type="transmembrane region" description="Helical" evidence="8">
    <location>
        <begin position="307"/>
        <end position="328"/>
    </location>
</feature>
<dbReference type="STRING" id="558155.SAMN04487911_11287"/>
<comment type="subcellular location">
    <subcellularLocation>
        <location evidence="1">Membrane</location>
        <topology evidence="1">Multi-pass membrane protein</topology>
    </subcellularLocation>
</comment>
<sequence>MKKIWVWSITAALAGFLFGFDTVVISGADKKLQMLWGSSDVFHGTVVMAMALWGTVVGALFGGLPANRLGRKKTLIWIGVLYSVSALGSAFSNDPITFATFRFIGGLGVGASTIAAPAYISEIAPAKDRGKLVGLYQFNIVFGILVAFLSNYLLSGIGENAWRWMLGVEAVPAVIYTIFVFGVPRSPRWLLTKQRHEEAKQVLQLINPGQDVAKLMSEINMENENKSSGEGIFMKKYRFPLILAFCIAFFNQASGINAFLYYAPRILEESGLGESTALLSSIGIGVTNLLFTLLGIFLIDRFGRKQLMYLGSFGYIVSLSLVSCAFFFHWEGMAVAIFLFLFIAAHAIGQGTVIWVFISEIFPNHLRGSGQSFGSSVHWILAAIIPSMIPVLFTAIGAGTVFAFFAFMMVLQLLFVAFIMPETKGRSLEELSKSLSKPKSDHDN</sequence>
<dbReference type="InterPro" id="IPR005828">
    <property type="entry name" value="MFS_sugar_transport-like"/>
</dbReference>
<keyword evidence="4 8" id="KW-0812">Transmembrane</keyword>
<feature type="transmembrane region" description="Helical" evidence="8">
    <location>
        <begin position="402"/>
        <end position="420"/>
    </location>
</feature>
<dbReference type="OrthoDB" id="9783823at2"/>
<dbReference type="GO" id="GO:0016020">
    <property type="term" value="C:membrane"/>
    <property type="evidence" value="ECO:0007669"/>
    <property type="project" value="UniProtKB-SubCell"/>
</dbReference>
<evidence type="ECO:0000256" key="3">
    <source>
        <dbReference type="ARBA" id="ARBA00022448"/>
    </source>
</evidence>
<evidence type="ECO:0000259" key="9">
    <source>
        <dbReference type="PROSITE" id="PS50850"/>
    </source>
</evidence>
<feature type="transmembrane region" description="Helical" evidence="8">
    <location>
        <begin position="132"/>
        <end position="155"/>
    </location>
</feature>
<evidence type="ECO:0000313" key="11">
    <source>
        <dbReference type="Proteomes" id="UP000184231"/>
    </source>
</evidence>
<dbReference type="Gene3D" id="1.20.1250.20">
    <property type="entry name" value="MFS general substrate transporter like domains"/>
    <property type="match status" value="1"/>
</dbReference>
<reference evidence="10 11" key="1">
    <citation type="submission" date="2016-11" db="EMBL/GenBank/DDBJ databases">
        <authorList>
            <person name="Jaros S."/>
            <person name="Januszkiewicz K."/>
            <person name="Wedrychowicz H."/>
        </authorList>
    </citation>
    <scope>NUCLEOTIDE SEQUENCE [LARGE SCALE GENOMIC DNA]</scope>
    <source>
        <strain evidence="10 11">CGMCC 1.8863</strain>
    </source>
</reference>
<gene>
    <name evidence="10" type="ORF">SAMN04487911_11287</name>
</gene>
<accession>A0A1M6H1Q5</accession>
<comment type="similarity">
    <text evidence="2 7">Belongs to the major facilitator superfamily. Sugar transporter (TC 2.A.1.1) family.</text>
</comment>
<keyword evidence="3 7" id="KW-0813">Transport</keyword>
<keyword evidence="6 8" id="KW-0472">Membrane</keyword>
<feature type="transmembrane region" description="Helical" evidence="8">
    <location>
        <begin position="379"/>
        <end position="396"/>
    </location>
</feature>
<dbReference type="InterPro" id="IPR036259">
    <property type="entry name" value="MFS_trans_sf"/>
</dbReference>
<dbReference type="InterPro" id="IPR005829">
    <property type="entry name" value="Sugar_transporter_CS"/>
</dbReference>
<dbReference type="PANTHER" id="PTHR48020:SF12">
    <property type="entry name" value="PROTON MYO-INOSITOL COTRANSPORTER"/>
    <property type="match status" value="1"/>
</dbReference>
<feature type="transmembrane region" description="Helical" evidence="8">
    <location>
        <begin position="241"/>
        <end position="263"/>
    </location>
</feature>
<dbReference type="PROSITE" id="PS00216">
    <property type="entry name" value="SUGAR_TRANSPORT_1"/>
    <property type="match status" value="1"/>
</dbReference>
<feature type="domain" description="Major facilitator superfamily (MFS) profile" evidence="9">
    <location>
        <begin position="7"/>
        <end position="424"/>
    </location>
</feature>
<keyword evidence="11" id="KW-1185">Reference proteome</keyword>
<dbReference type="InterPro" id="IPR050814">
    <property type="entry name" value="Myo-inositol_Transporter"/>
</dbReference>
<dbReference type="PROSITE" id="PS50850">
    <property type="entry name" value="MFS"/>
    <property type="match status" value="1"/>
</dbReference>
<feature type="transmembrane region" description="Helical" evidence="8">
    <location>
        <begin position="98"/>
        <end position="120"/>
    </location>
</feature>
<feature type="transmembrane region" description="Helical" evidence="8">
    <location>
        <begin position="275"/>
        <end position="300"/>
    </location>
</feature>
<evidence type="ECO:0000256" key="7">
    <source>
        <dbReference type="RuleBase" id="RU003346"/>
    </source>
</evidence>
<evidence type="ECO:0000313" key="10">
    <source>
        <dbReference type="EMBL" id="SHJ16064.1"/>
    </source>
</evidence>
<feature type="transmembrane region" description="Helical" evidence="8">
    <location>
        <begin position="42"/>
        <end position="62"/>
    </location>
</feature>
<dbReference type="Proteomes" id="UP000184231">
    <property type="component" value="Unassembled WGS sequence"/>
</dbReference>
<organism evidence="10 11">
    <name type="scientific">Arenibacter nanhaiticus</name>
    <dbReference type="NCBI Taxonomy" id="558155"/>
    <lineage>
        <taxon>Bacteria</taxon>
        <taxon>Pseudomonadati</taxon>
        <taxon>Bacteroidota</taxon>
        <taxon>Flavobacteriia</taxon>
        <taxon>Flavobacteriales</taxon>
        <taxon>Flavobacteriaceae</taxon>
        <taxon>Arenibacter</taxon>
    </lineage>
</organism>
<evidence type="ECO:0000256" key="4">
    <source>
        <dbReference type="ARBA" id="ARBA00022692"/>
    </source>
</evidence>
<proteinExistence type="inferred from homology"/>
<dbReference type="Pfam" id="PF00083">
    <property type="entry name" value="Sugar_tr"/>
    <property type="match status" value="1"/>
</dbReference>
<dbReference type="SUPFAM" id="SSF103473">
    <property type="entry name" value="MFS general substrate transporter"/>
    <property type="match status" value="1"/>
</dbReference>
<evidence type="ECO:0000256" key="2">
    <source>
        <dbReference type="ARBA" id="ARBA00010992"/>
    </source>
</evidence>
<name>A0A1M6H1Q5_9FLAO</name>
<dbReference type="RefSeq" id="WP_072764495.1">
    <property type="nucleotide sequence ID" value="NZ_FQYX01000012.1"/>
</dbReference>